<dbReference type="AlphaFoldDB" id="A0A7C0X940"/>
<dbReference type="PROSITE" id="PS50887">
    <property type="entry name" value="GGDEF"/>
    <property type="match status" value="1"/>
</dbReference>
<dbReference type="SUPFAM" id="SSF48452">
    <property type="entry name" value="TPR-like"/>
    <property type="match status" value="3"/>
</dbReference>
<dbReference type="InterPro" id="IPR041664">
    <property type="entry name" value="AAA_16"/>
</dbReference>
<dbReference type="PROSITE" id="PS50005">
    <property type="entry name" value="TPR"/>
    <property type="match status" value="2"/>
</dbReference>
<dbReference type="Gene3D" id="1.25.40.10">
    <property type="entry name" value="Tetratricopeptide repeat domain"/>
    <property type="match status" value="3"/>
</dbReference>
<evidence type="ECO:0000313" key="5">
    <source>
        <dbReference type="EMBL" id="HDM90121.1"/>
    </source>
</evidence>
<dbReference type="SUPFAM" id="SSF55073">
    <property type="entry name" value="Nucleotide cyclase"/>
    <property type="match status" value="1"/>
</dbReference>
<dbReference type="SUPFAM" id="SSF52540">
    <property type="entry name" value="P-loop containing nucleoside triphosphate hydrolases"/>
    <property type="match status" value="1"/>
</dbReference>
<dbReference type="GO" id="GO:0004016">
    <property type="term" value="F:adenylate cyclase activity"/>
    <property type="evidence" value="ECO:0007669"/>
    <property type="project" value="TreeGrafter"/>
</dbReference>
<organism evidence="5">
    <name type="scientific">candidate division WOR-3 bacterium</name>
    <dbReference type="NCBI Taxonomy" id="2052148"/>
    <lineage>
        <taxon>Bacteria</taxon>
        <taxon>Bacteria division WOR-3</taxon>
    </lineage>
</organism>
<proteinExistence type="predicted"/>
<evidence type="ECO:0000256" key="2">
    <source>
        <dbReference type="ARBA" id="ARBA00022840"/>
    </source>
</evidence>
<dbReference type="InterPro" id="IPR027417">
    <property type="entry name" value="P-loop_NTPase"/>
</dbReference>
<feature type="non-terminal residue" evidence="5">
    <location>
        <position position="1059"/>
    </location>
</feature>
<dbReference type="SMART" id="SM00028">
    <property type="entry name" value="TPR"/>
    <property type="match status" value="9"/>
</dbReference>
<dbReference type="InterPro" id="IPR000160">
    <property type="entry name" value="GGDEF_dom"/>
</dbReference>
<dbReference type="Pfam" id="PF13191">
    <property type="entry name" value="AAA_16"/>
    <property type="match status" value="1"/>
</dbReference>
<dbReference type="GO" id="GO:0005524">
    <property type="term" value="F:ATP binding"/>
    <property type="evidence" value="ECO:0007669"/>
    <property type="project" value="UniProtKB-KW"/>
</dbReference>
<dbReference type="PANTHER" id="PTHR16305:SF28">
    <property type="entry name" value="GUANYLATE CYCLASE DOMAIN-CONTAINING PROTEIN"/>
    <property type="match status" value="1"/>
</dbReference>
<reference evidence="5" key="1">
    <citation type="journal article" date="2020" name="mSystems">
        <title>Genome- and Community-Level Interaction Insights into Carbon Utilization and Element Cycling Functions of Hydrothermarchaeota in Hydrothermal Sediment.</title>
        <authorList>
            <person name="Zhou Z."/>
            <person name="Liu Y."/>
            <person name="Xu W."/>
            <person name="Pan J."/>
            <person name="Luo Z.H."/>
            <person name="Li M."/>
        </authorList>
    </citation>
    <scope>NUCLEOTIDE SEQUENCE [LARGE SCALE GENOMIC DNA]</scope>
    <source>
        <strain evidence="5">HyVt-237</strain>
    </source>
</reference>
<dbReference type="Gene3D" id="3.40.50.300">
    <property type="entry name" value="P-loop containing nucleotide triphosphate hydrolases"/>
    <property type="match status" value="1"/>
</dbReference>
<dbReference type="InterPro" id="IPR029787">
    <property type="entry name" value="Nucleotide_cyclase"/>
</dbReference>
<dbReference type="GO" id="GO:0005737">
    <property type="term" value="C:cytoplasm"/>
    <property type="evidence" value="ECO:0007669"/>
    <property type="project" value="TreeGrafter"/>
</dbReference>
<comment type="caution">
    <text evidence="5">The sequence shown here is derived from an EMBL/GenBank/DDBJ whole genome shotgun (WGS) entry which is preliminary data.</text>
</comment>
<feature type="domain" description="GGDEF" evidence="4">
    <location>
        <begin position="13"/>
        <end position="145"/>
    </location>
</feature>
<feature type="repeat" description="TPR" evidence="3">
    <location>
        <begin position="751"/>
        <end position="784"/>
    </location>
</feature>
<feature type="repeat" description="TPR" evidence="3">
    <location>
        <begin position="989"/>
        <end position="1022"/>
    </location>
</feature>
<dbReference type="PANTHER" id="PTHR16305">
    <property type="entry name" value="TESTICULAR SOLUBLE ADENYLYL CYCLASE"/>
    <property type="match status" value="1"/>
</dbReference>
<dbReference type="Proteomes" id="UP000885931">
    <property type="component" value="Unassembled WGS sequence"/>
</dbReference>
<keyword evidence="1" id="KW-0547">Nucleotide-binding</keyword>
<protein>
    <submittedName>
        <fullName evidence="5">Tetratricopeptide repeat protein</fullName>
    </submittedName>
</protein>
<dbReference type="Pfam" id="PF13424">
    <property type="entry name" value="TPR_12"/>
    <property type="match status" value="1"/>
</dbReference>
<name>A0A7C0X940_UNCW3</name>
<dbReference type="InterPro" id="IPR019734">
    <property type="entry name" value="TPR_rpt"/>
</dbReference>
<dbReference type="InterPro" id="IPR043128">
    <property type="entry name" value="Rev_trsase/Diguanyl_cyclase"/>
</dbReference>
<gene>
    <name evidence="5" type="ORF">ENG67_02805</name>
</gene>
<dbReference type="InterPro" id="IPR011990">
    <property type="entry name" value="TPR-like_helical_dom_sf"/>
</dbReference>
<accession>A0A7C0X940</accession>
<dbReference type="Pfam" id="PF13181">
    <property type="entry name" value="TPR_8"/>
    <property type="match status" value="1"/>
</dbReference>
<evidence type="ECO:0000259" key="4">
    <source>
        <dbReference type="PROSITE" id="PS50887"/>
    </source>
</evidence>
<dbReference type="EMBL" id="DRBW01000108">
    <property type="protein sequence ID" value="HDM90121.1"/>
    <property type="molecule type" value="Genomic_DNA"/>
</dbReference>
<evidence type="ECO:0000256" key="3">
    <source>
        <dbReference type="PROSITE-ProRule" id="PRU00339"/>
    </source>
</evidence>
<dbReference type="Gene3D" id="3.30.70.270">
    <property type="match status" value="1"/>
</dbReference>
<sequence>MPLKEIIEKHKDSVLSIVAFEIPDLDLIRGAVGQEATDEFLKSVLDSIRSLIRKRDYAEILDETRFLVFLSETEPQFADKVIDRIKNAIGNLEIKGTSMSIALNPVVIAYPRDGKSEEELLEKISSALERARVSTEKEAAKAGLSEVFVGRSKELKLLSDLFKEASEGKFITCFVRGKMGIGKTALLDRFAEMLSGSGAVILRAKSLYYEEPVPFQLFYDIFSKQEANRGSKDKRVNEILNRVKDLIYNAEETKSSKEKLFFATSKALEDLSSDHPVVILADDIHWIDPASSDLLKFLASSPDNKKVLFVGAYSEDLVRENLHKLVSTLADTPNFSSLKLRELSEMELMLYVMQKSGAKQITPRLAGYLEKYTEGIPFFLKEILEELERRGYLITTGDGLGLKEVPDLLPENLKNYVLKRFNFWDRELQKFLQTASAFGEEFPFPLLKSLIKDFDDESLLQAVDKAIKAEIIKKVAGEHDLYRFSPRILWQVFHDTQSPSRQRALHREILGVLERARLNKTPRDLLNLAWHAASGGENSKAIAYLDRASSLALENFQYRQAFNLLKKAVDILKEGEKGVDPEIRWRILEKFGEISLYINPQYSLEAMKLVVDGLKNREKKAKALLILGEAEILLGDGLYGEGHLKEALHLMENLRNVPGMLRCYRELGDYYLKTGENPQEAERKYYKAIALITEGLALEMEMPEVERELSRIYGSLGNLYFNVKGDLRKARFYFEKQKNITEGLLDKLELANTHLNLGRLYRSEGDWQSSLFQFKKAREIYNELELNVPIATVQMEMGYLEKISGEYGKAIEHYTLAVKILEMAGRPRPLRADALEGLAVTYLRTGDFMAAFNALDQVKNLIQNLDTPMQKLKALLTEGELYRRLGYDAKALTLLSSAYQTARNLSDLFTRARSGLLLADALTRSEPTKALEVLDELSGNIEKLDMGLYLWYRISRARALVLAGKPEEAMEVKEIQEKLSSLPGFESLYEYHLVLGMAHFYMGNYNEAEKRFRKALEEAQRRRDILAEFEAYNWLYRADNKLGRDDEARSHLEKASSIL</sequence>
<keyword evidence="3" id="KW-0802">TPR repeat</keyword>
<keyword evidence="2" id="KW-0067">ATP-binding</keyword>
<evidence type="ECO:0000256" key="1">
    <source>
        <dbReference type="ARBA" id="ARBA00022741"/>
    </source>
</evidence>
<dbReference type="Pfam" id="PF00990">
    <property type="entry name" value="GGDEF"/>
    <property type="match status" value="1"/>
</dbReference>